<feature type="non-terminal residue" evidence="4">
    <location>
        <position position="1"/>
    </location>
</feature>
<evidence type="ECO:0000256" key="1">
    <source>
        <dbReference type="ARBA" id="ARBA00007806"/>
    </source>
</evidence>
<dbReference type="SUPFAM" id="SSF51445">
    <property type="entry name" value="(Trans)glycosidases"/>
    <property type="match status" value="1"/>
</dbReference>
<reference evidence="4" key="1">
    <citation type="journal article" date="2016" name="Mol. Biol. Evol.">
        <title>Comparative Genomics of Early-Diverging Mushroom-Forming Fungi Provides Insights into the Origins of Lignocellulose Decay Capabilities.</title>
        <authorList>
            <person name="Nagy L.G."/>
            <person name="Riley R."/>
            <person name="Tritt A."/>
            <person name="Adam C."/>
            <person name="Daum C."/>
            <person name="Floudas D."/>
            <person name="Sun H."/>
            <person name="Yadav J.S."/>
            <person name="Pangilinan J."/>
            <person name="Larsson K.H."/>
            <person name="Matsuura K."/>
            <person name="Barry K."/>
            <person name="Labutti K."/>
            <person name="Kuo R."/>
            <person name="Ohm R.A."/>
            <person name="Bhattacharya S.S."/>
            <person name="Shirouzu T."/>
            <person name="Yoshinaga Y."/>
            <person name="Martin F.M."/>
            <person name="Grigoriev I.V."/>
            <person name="Hibbett D.S."/>
        </authorList>
    </citation>
    <scope>NUCLEOTIDE SEQUENCE [LARGE SCALE GENOMIC DNA]</scope>
    <source>
        <strain evidence="4">CBS 109695</strain>
    </source>
</reference>
<keyword evidence="2 4" id="KW-0378">Hydrolase</keyword>
<dbReference type="AlphaFoldDB" id="A0A166LUX0"/>
<evidence type="ECO:0000256" key="2">
    <source>
        <dbReference type="RuleBase" id="RU361185"/>
    </source>
</evidence>
<dbReference type="PANTHER" id="PTHR22762">
    <property type="entry name" value="ALPHA-GLUCOSIDASE"/>
    <property type="match status" value="1"/>
</dbReference>
<feature type="domain" description="Glycoside hydrolase family 31 TIM barrel" evidence="3">
    <location>
        <begin position="37"/>
        <end position="131"/>
    </location>
</feature>
<name>A0A166LUX0_9AGAM</name>
<evidence type="ECO:0000313" key="4">
    <source>
        <dbReference type="EMBL" id="KZP23341.1"/>
    </source>
</evidence>
<gene>
    <name evidence="4" type="ORF">FIBSPDRAFT_713454</name>
</gene>
<dbReference type="EMBL" id="KV417533">
    <property type="protein sequence ID" value="KZP23341.1"/>
    <property type="molecule type" value="Genomic_DNA"/>
</dbReference>
<dbReference type="STRING" id="436010.A0A166LUX0"/>
<sequence>RDLNDPPYAIHNGASLSAPFRAPLTNRTQISSTAASPPGLMRNLHNTWSYQEEAAAYASMLRIRPNERPFLIPRSTFLGAGCVTGHWTGDNYSKSLYLKHIVQGALHFALCNIPMTGSDTCGFNGNSGEEL</sequence>
<keyword evidence="2" id="KW-0326">Glycosidase</keyword>
<dbReference type="InterPro" id="IPR000322">
    <property type="entry name" value="Glyco_hydro_31_TIM"/>
</dbReference>
<comment type="similarity">
    <text evidence="1 2">Belongs to the glycosyl hydrolase 31 family.</text>
</comment>
<dbReference type="Pfam" id="PF01055">
    <property type="entry name" value="Glyco_hydro_31_2nd"/>
    <property type="match status" value="1"/>
</dbReference>
<dbReference type="Gene3D" id="3.20.20.80">
    <property type="entry name" value="Glycosidases"/>
    <property type="match status" value="1"/>
</dbReference>
<accession>A0A166LUX0</accession>
<dbReference type="InterPro" id="IPR017853">
    <property type="entry name" value="GH"/>
</dbReference>
<dbReference type="PANTHER" id="PTHR22762:SF133">
    <property type="entry name" value="P-TYPE DOMAIN-CONTAINING PROTEIN"/>
    <property type="match status" value="1"/>
</dbReference>
<evidence type="ECO:0000259" key="3">
    <source>
        <dbReference type="Pfam" id="PF01055"/>
    </source>
</evidence>
<protein>
    <submittedName>
        <fullName evidence="4">Glycoside hydrolase family 31 protein</fullName>
    </submittedName>
</protein>
<dbReference type="GO" id="GO:0005975">
    <property type="term" value="P:carbohydrate metabolic process"/>
    <property type="evidence" value="ECO:0007669"/>
    <property type="project" value="InterPro"/>
</dbReference>
<dbReference type="OrthoDB" id="3008008at2759"/>
<proteinExistence type="inferred from homology"/>
<organism evidence="4">
    <name type="scientific">Athelia psychrophila</name>
    <dbReference type="NCBI Taxonomy" id="1759441"/>
    <lineage>
        <taxon>Eukaryota</taxon>
        <taxon>Fungi</taxon>
        <taxon>Dikarya</taxon>
        <taxon>Basidiomycota</taxon>
        <taxon>Agaricomycotina</taxon>
        <taxon>Agaricomycetes</taxon>
        <taxon>Agaricomycetidae</taxon>
        <taxon>Atheliales</taxon>
        <taxon>Atheliaceae</taxon>
        <taxon>Athelia</taxon>
    </lineage>
</organism>
<dbReference type="GO" id="GO:0004553">
    <property type="term" value="F:hydrolase activity, hydrolyzing O-glycosyl compounds"/>
    <property type="evidence" value="ECO:0007669"/>
    <property type="project" value="InterPro"/>
</dbReference>
<feature type="non-terminal residue" evidence="4">
    <location>
        <position position="131"/>
    </location>
</feature>